<comment type="caution">
    <text evidence="3">The sequence shown here is derived from an EMBL/GenBank/DDBJ whole genome shotgun (WGS) entry which is preliminary data.</text>
</comment>
<dbReference type="Pfam" id="PF18962">
    <property type="entry name" value="Por_Secre_tail"/>
    <property type="match status" value="1"/>
</dbReference>
<proteinExistence type="predicted"/>
<keyword evidence="4" id="KW-1185">Reference proteome</keyword>
<evidence type="ECO:0000259" key="2">
    <source>
        <dbReference type="Pfam" id="PF18962"/>
    </source>
</evidence>
<dbReference type="SUPFAM" id="SSF53474">
    <property type="entry name" value="alpha/beta-Hydrolases"/>
    <property type="match status" value="1"/>
</dbReference>
<evidence type="ECO:0000313" key="3">
    <source>
        <dbReference type="EMBL" id="MBL6448427.1"/>
    </source>
</evidence>
<dbReference type="AlphaFoldDB" id="A0A937KDB2"/>
<keyword evidence="1" id="KW-0732">Signal</keyword>
<dbReference type="InterPro" id="IPR026444">
    <property type="entry name" value="Secre_tail"/>
</dbReference>
<reference evidence="3" key="1">
    <citation type="submission" date="2021-01" db="EMBL/GenBank/DDBJ databases">
        <title>Fulvivirga kasyanovii gen. nov., sp nov., a novel member of the phylum Bacteroidetes isolated from seawater in a mussel farm.</title>
        <authorList>
            <person name="Zhao L.-H."/>
            <person name="Wang Z.-J."/>
        </authorList>
    </citation>
    <scope>NUCLEOTIDE SEQUENCE</scope>
    <source>
        <strain evidence="3">29W222</strain>
    </source>
</reference>
<feature type="signal peptide" evidence="1">
    <location>
        <begin position="1"/>
        <end position="21"/>
    </location>
</feature>
<evidence type="ECO:0000256" key="1">
    <source>
        <dbReference type="SAM" id="SignalP"/>
    </source>
</evidence>
<evidence type="ECO:0000313" key="4">
    <source>
        <dbReference type="Proteomes" id="UP000614216"/>
    </source>
</evidence>
<protein>
    <submittedName>
        <fullName evidence="3">T9SS type A sorting domain-containing protein</fullName>
    </submittedName>
</protein>
<accession>A0A937KDB2</accession>
<dbReference type="Gene3D" id="3.40.50.1820">
    <property type="entry name" value="alpha/beta hydrolase"/>
    <property type="match status" value="1"/>
</dbReference>
<name>A0A937KDB2_9BACT</name>
<dbReference type="RefSeq" id="WP_202857967.1">
    <property type="nucleotide sequence ID" value="NZ_JAEUGD010000064.1"/>
</dbReference>
<dbReference type="NCBIfam" id="TIGR04183">
    <property type="entry name" value="Por_Secre_tail"/>
    <property type="match status" value="1"/>
</dbReference>
<feature type="chain" id="PRO_5038061068" evidence="1">
    <location>
        <begin position="22"/>
        <end position="642"/>
    </location>
</feature>
<gene>
    <name evidence="3" type="ORF">JMN32_19090</name>
</gene>
<dbReference type="Proteomes" id="UP000614216">
    <property type="component" value="Unassembled WGS sequence"/>
</dbReference>
<organism evidence="3 4">
    <name type="scientific">Fulvivirga marina</name>
    <dbReference type="NCBI Taxonomy" id="2494733"/>
    <lineage>
        <taxon>Bacteria</taxon>
        <taxon>Pseudomonadati</taxon>
        <taxon>Bacteroidota</taxon>
        <taxon>Cytophagia</taxon>
        <taxon>Cytophagales</taxon>
        <taxon>Fulvivirgaceae</taxon>
        <taxon>Fulvivirga</taxon>
    </lineage>
</organism>
<feature type="domain" description="Secretion system C-terminal sorting" evidence="2">
    <location>
        <begin position="565"/>
        <end position="641"/>
    </location>
</feature>
<sequence>MKSKFNLLFIAFLLLSQISNAQFDNPNIEDYGTATEINLGHPDTNEGVQFIPIGIDLWDGEDVNTIYYGQVPQNSVNKPIMVFVHGYASNASVWFKGEDNMYWDVYRDGYRSAFVSLTPNHHMWTNGNMLANMLDQIIAHFGDDNIVLVGWSKGSVDIDAALVHSGAHSKVSQVFTLSAPHYGTGIAELANSILLSLVNIIFMQNNDATVCLKRGYMNYFRSLTDIHPNNTVHYTTIGAWGNGPLNRLIIPQEYLYLAGGSKDSGGNDGVVPYYSSRRPGGTELFSGQRKEYLLDFIPYYTGPDETNLDHYEITRGSKAWPHIKANLNNAYQYNTLTPISYNPNATVTSNMQIVTGNAGKTSFAIEENAQKVTVLISAERNAHLIRNEKGEAYAAKNSASEPLSNNINLTTYELEPNSSGKYWIESDKDFTALIIAEGGIEAHLNTGLSNKKLVYENGETVRLALTLTQENNNYEGEATVTGTILRTTDLQLRQTKDNPQIVTFKRHQGQFIAEINKNLPPGIYDIIVNASGNNFTKTVLTSIAVTGDVRPIQANASESLSIDNIYPNPGKGSIKINLMTDHENTELSVYNMFGQKVKDFNLHGELGHVELQWSISNDIQPGLYILQLMHGNKKVTKKLIIE</sequence>
<dbReference type="EMBL" id="JAEUGD010000064">
    <property type="protein sequence ID" value="MBL6448427.1"/>
    <property type="molecule type" value="Genomic_DNA"/>
</dbReference>
<dbReference type="InterPro" id="IPR029058">
    <property type="entry name" value="AB_hydrolase_fold"/>
</dbReference>